<evidence type="ECO:0000259" key="7">
    <source>
        <dbReference type="Pfam" id="PF08640"/>
    </source>
</evidence>
<proteinExistence type="inferred from homology"/>
<organism evidence="8 9">
    <name type="scientific">Coemansia pectinata</name>
    <dbReference type="NCBI Taxonomy" id="1052879"/>
    <lineage>
        <taxon>Eukaryota</taxon>
        <taxon>Fungi</taxon>
        <taxon>Fungi incertae sedis</taxon>
        <taxon>Zoopagomycota</taxon>
        <taxon>Kickxellomycotina</taxon>
        <taxon>Kickxellomycetes</taxon>
        <taxon>Kickxellales</taxon>
        <taxon>Kickxellaceae</taxon>
        <taxon>Coemansia</taxon>
    </lineage>
</organism>
<dbReference type="Proteomes" id="UP001140011">
    <property type="component" value="Unassembled WGS sequence"/>
</dbReference>
<feature type="region of interest" description="Disordered" evidence="6">
    <location>
        <begin position="215"/>
        <end position="248"/>
    </location>
</feature>
<dbReference type="InterPro" id="IPR011990">
    <property type="entry name" value="TPR-like_helical_dom_sf"/>
</dbReference>
<reference evidence="8" key="1">
    <citation type="submission" date="2022-07" db="EMBL/GenBank/DDBJ databases">
        <title>Phylogenomic reconstructions and comparative analyses of Kickxellomycotina fungi.</title>
        <authorList>
            <person name="Reynolds N.K."/>
            <person name="Stajich J.E."/>
            <person name="Barry K."/>
            <person name="Grigoriev I.V."/>
            <person name="Crous P."/>
            <person name="Smith M.E."/>
        </authorList>
    </citation>
    <scope>NUCLEOTIDE SEQUENCE</scope>
    <source>
        <strain evidence="8">BCRC 34297</strain>
    </source>
</reference>
<comment type="caution">
    <text evidence="8">The sequence shown here is derived from an EMBL/GenBank/DDBJ whole genome shotgun (WGS) entry which is preliminary data.</text>
</comment>
<gene>
    <name evidence="8" type="primary">UTP6</name>
    <name evidence="8" type="ORF">GGI19_004221</name>
</gene>
<dbReference type="GO" id="GO:0034388">
    <property type="term" value="C:Pwp2p-containing subcomplex of 90S preribosome"/>
    <property type="evidence" value="ECO:0007669"/>
    <property type="project" value="TreeGrafter"/>
</dbReference>
<feature type="compositionally biased region" description="Acidic residues" evidence="6">
    <location>
        <begin position="216"/>
        <end position="230"/>
    </location>
</feature>
<comment type="similarity">
    <text evidence="2">Belongs to the UTP6 family.</text>
</comment>
<evidence type="ECO:0000256" key="6">
    <source>
        <dbReference type="SAM" id="MobiDB-lite"/>
    </source>
</evidence>
<dbReference type="GO" id="GO:0032040">
    <property type="term" value="C:small-subunit processome"/>
    <property type="evidence" value="ECO:0007669"/>
    <property type="project" value="TreeGrafter"/>
</dbReference>
<dbReference type="SUPFAM" id="SSF48452">
    <property type="entry name" value="TPR-like"/>
    <property type="match status" value="1"/>
</dbReference>
<dbReference type="Pfam" id="PF08640">
    <property type="entry name" value="U3_assoc_6"/>
    <property type="match status" value="1"/>
</dbReference>
<keyword evidence="9" id="KW-1185">Reference proteome</keyword>
<feature type="compositionally biased region" description="Acidic residues" evidence="6">
    <location>
        <begin position="570"/>
        <end position="581"/>
    </location>
</feature>
<keyword evidence="5" id="KW-0539">Nucleus</keyword>
<evidence type="ECO:0000256" key="5">
    <source>
        <dbReference type="ARBA" id="ARBA00023242"/>
    </source>
</evidence>
<dbReference type="InterPro" id="IPR003107">
    <property type="entry name" value="HAT"/>
</dbReference>
<dbReference type="GO" id="GO:0000462">
    <property type="term" value="P:maturation of SSU-rRNA from tricistronic rRNA transcript (SSU-rRNA, 5.8S rRNA, LSU-rRNA)"/>
    <property type="evidence" value="ECO:0007669"/>
    <property type="project" value="InterPro"/>
</dbReference>
<evidence type="ECO:0000313" key="9">
    <source>
        <dbReference type="Proteomes" id="UP001140011"/>
    </source>
</evidence>
<comment type="subcellular location">
    <subcellularLocation>
        <location evidence="1">Nucleus</location>
        <location evidence="1">Nucleolus</location>
    </subcellularLocation>
</comment>
<dbReference type="OrthoDB" id="28112at2759"/>
<dbReference type="GO" id="GO:0030515">
    <property type="term" value="F:snoRNA binding"/>
    <property type="evidence" value="ECO:0007669"/>
    <property type="project" value="InterPro"/>
</dbReference>
<dbReference type="PANTHER" id="PTHR23271">
    <property type="entry name" value="HEPATOCELLULAR CARCINOMA-ASSOCIATED ANTIGEN 66"/>
    <property type="match status" value="1"/>
</dbReference>
<evidence type="ECO:0000256" key="2">
    <source>
        <dbReference type="ARBA" id="ARBA00010734"/>
    </source>
</evidence>
<evidence type="ECO:0000313" key="8">
    <source>
        <dbReference type="EMBL" id="KAJ2751848.1"/>
    </source>
</evidence>
<dbReference type="SMART" id="SM00386">
    <property type="entry name" value="HAT"/>
    <property type="match status" value="4"/>
</dbReference>
<evidence type="ECO:0000256" key="3">
    <source>
        <dbReference type="ARBA" id="ARBA00022552"/>
    </source>
</evidence>
<dbReference type="InterPro" id="IPR055347">
    <property type="entry name" value="UTP6_N"/>
</dbReference>
<dbReference type="EMBL" id="JANBUH010000351">
    <property type="protein sequence ID" value="KAJ2751848.1"/>
    <property type="molecule type" value="Genomic_DNA"/>
</dbReference>
<keyword evidence="3" id="KW-0698">rRNA processing</keyword>
<name>A0A9W8GWH1_9FUNG</name>
<feature type="region of interest" description="Disordered" evidence="6">
    <location>
        <begin position="566"/>
        <end position="588"/>
    </location>
</feature>
<dbReference type="AlphaFoldDB" id="A0A9W8GWH1"/>
<evidence type="ECO:0000256" key="4">
    <source>
        <dbReference type="ARBA" id="ARBA00022737"/>
    </source>
</evidence>
<feature type="domain" description="U3 small nucleolar RNA-associated protein 6 N-terminal" evidence="7">
    <location>
        <begin position="9"/>
        <end position="94"/>
    </location>
</feature>
<dbReference type="Gene3D" id="1.25.40.10">
    <property type="entry name" value="Tetratricopeptide repeat domain"/>
    <property type="match status" value="3"/>
</dbReference>
<protein>
    <submittedName>
        <fullName evidence="8">U3 snoRNP protein</fullName>
    </submittedName>
</protein>
<accession>A0A9W8GWH1</accession>
<dbReference type="InterPro" id="IPR013949">
    <property type="entry name" value="Utp6"/>
</dbReference>
<sequence length="696" mass="77681">MAEVVQYHLEQMVGELEDLERRKLFSKPELKSIVKKRTKFEYGLRRRRVSRADFLRYIEYEINVDALRRKRKHRTAAKDAGGKRTLSDYSIGRRIVSIFERGLTRHPDDVALWLQYIAFVRSSDHSEDGEASTRALSKIYAAAITKHPYEARLWIMAAAHELDASSNGAAARLLLQRALRVSPKDRALWTEYFRLELLLAEKIKARRRVLGIDGQAGEEDEDEDEDEESGDGGAKRKRKEENEDAAGLISLPALDEEKEFDQRVEDQAMAKYAAVQAAELSAEQRAALATPGNAYLQGAVAVIVFEQAIKAIPGDWEFRREFASVLARFPDTQAVRQRVLDSIAADFAGSAQARSFLCVAHLAAVSASSPQLVDALREAVGNYGRALRDADTPEMWAEYVRFLAQWRDVSAGEAGEASLRAYFAALLKRAAAQVAEDGAARLSEAVALELADGGLLAEATRRFPASEALWCKRLRAAIAAGDSVERLCEAQALPAAAHARGVWDLWLAWAERSGMAPARVQAKYLAAFARTAQLTSEHAELKAHLQTRFVDWAWGLPASATLHDISHTGEEEEEEDEEEEKEVPCGSAAAAAAGPNVEAFRRACQSVQRHAFPTPGFYRRCLELEPDARHKTTLHEFACRVNESDTRPWLAYLQFLVDERRLDSAAAVFWRASKALPTDDAREAFDALYQELLRKK</sequence>
<evidence type="ECO:0000256" key="1">
    <source>
        <dbReference type="ARBA" id="ARBA00004604"/>
    </source>
</evidence>
<dbReference type="PANTHER" id="PTHR23271:SF1">
    <property type="entry name" value="U3 SMALL NUCLEOLAR RNA-ASSOCIATED PROTEIN 6 HOMOLOG"/>
    <property type="match status" value="1"/>
</dbReference>
<keyword evidence="4" id="KW-0677">Repeat</keyword>